<dbReference type="SFLD" id="SFLDS00005">
    <property type="entry name" value="Isoprenoid_Synthase_Type_I"/>
    <property type="match status" value="1"/>
</dbReference>
<dbReference type="GO" id="GO:0008299">
    <property type="term" value="P:isoprenoid biosynthetic process"/>
    <property type="evidence" value="ECO:0007669"/>
    <property type="project" value="UniProtKB-ARBA"/>
</dbReference>
<protein>
    <recommendedName>
        <fullName evidence="3">Squalene synthase HpnD</fullName>
    </recommendedName>
</protein>
<dbReference type="GO" id="GO:0004311">
    <property type="term" value="F:geranylgeranyl diphosphate synthase activity"/>
    <property type="evidence" value="ECO:0007669"/>
    <property type="project" value="InterPro"/>
</dbReference>
<accession>A0A382BPX5</accession>
<evidence type="ECO:0008006" key="3">
    <source>
        <dbReference type="Google" id="ProtNLM"/>
    </source>
</evidence>
<name>A0A382BPX5_9ZZZZ</name>
<dbReference type="SFLD" id="SFLDG01212">
    <property type="entry name" value="Phytoene_synthase_like"/>
    <property type="match status" value="1"/>
</dbReference>
<dbReference type="GO" id="GO:0051996">
    <property type="term" value="F:squalene synthase [NAD(P)H] activity"/>
    <property type="evidence" value="ECO:0007669"/>
    <property type="project" value="InterPro"/>
</dbReference>
<dbReference type="InterPro" id="IPR033904">
    <property type="entry name" value="Trans_IPPS_HH"/>
</dbReference>
<dbReference type="Gene3D" id="1.10.600.10">
    <property type="entry name" value="Farnesyl Diphosphate Synthase"/>
    <property type="match status" value="1"/>
</dbReference>
<dbReference type="SUPFAM" id="SSF48576">
    <property type="entry name" value="Terpenoid synthases"/>
    <property type="match status" value="1"/>
</dbReference>
<dbReference type="InterPro" id="IPR002060">
    <property type="entry name" value="Squ/phyt_synthse"/>
</dbReference>
<dbReference type="InterPro" id="IPR019845">
    <property type="entry name" value="Squalene/phytoene_synthase_CS"/>
</dbReference>
<dbReference type="PROSITE" id="PS01045">
    <property type="entry name" value="SQUALEN_PHYTOEN_SYN_2"/>
    <property type="match status" value="1"/>
</dbReference>
<dbReference type="Pfam" id="PF00494">
    <property type="entry name" value="SQS_PSY"/>
    <property type="match status" value="1"/>
</dbReference>
<dbReference type="PANTHER" id="PTHR31480">
    <property type="entry name" value="BIFUNCTIONAL LYCOPENE CYCLASE/PHYTOENE SYNTHASE"/>
    <property type="match status" value="1"/>
</dbReference>
<keyword evidence="1" id="KW-0808">Transferase</keyword>
<evidence type="ECO:0000256" key="1">
    <source>
        <dbReference type="ARBA" id="ARBA00022679"/>
    </source>
</evidence>
<dbReference type="InterPro" id="IPR044843">
    <property type="entry name" value="Trans_IPPS_bact-type"/>
</dbReference>
<organism evidence="2">
    <name type="scientific">marine metagenome</name>
    <dbReference type="NCBI Taxonomy" id="408172"/>
    <lineage>
        <taxon>unclassified sequences</taxon>
        <taxon>metagenomes</taxon>
        <taxon>ecological metagenomes</taxon>
    </lineage>
</organism>
<evidence type="ECO:0000313" key="2">
    <source>
        <dbReference type="EMBL" id="SVB15888.1"/>
    </source>
</evidence>
<sequence length="282" mass="32219">VVTANSGSNLAAAFFLLPKAKRRAMVTLYALCRKVDDAADDDSVPLAKRAESLQQWRDDIRRACEWGEPQFLVCRELRPFIRQYGLPFSLFDELIVGMESDLKKTRYSDFDELKTYCHRAASVVGLLSIRVFGCDCNETQYYAENLGQAMQLTNILRDVAEDAERGRIYLPQSILEKHGVADDDILNGRFTMGYANATQEIAERAWAHYRLARESFPKELGQLLVASEAMGAIYWRLLGKLKVVQYNVFEANRLKINRFVKLGIGLKTWLLLRRKAYTPVYG</sequence>
<dbReference type="SFLD" id="SFLDG01018">
    <property type="entry name" value="Squalene/Phytoene_Synthase_Lik"/>
    <property type="match status" value="1"/>
</dbReference>
<reference evidence="2" key="1">
    <citation type="submission" date="2018-05" db="EMBL/GenBank/DDBJ databases">
        <authorList>
            <person name="Lanie J.A."/>
            <person name="Ng W.-L."/>
            <person name="Kazmierczak K.M."/>
            <person name="Andrzejewski T.M."/>
            <person name="Davidsen T.M."/>
            <person name="Wayne K.J."/>
            <person name="Tettelin H."/>
            <person name="Glass J.I."/>
            <person name="Rusch D."/>
            <person name="Podicherti R."/>
            <person name="Tsui H.-C.T."/>
            <person name="Winkler M.E."/>
        </authorList>
    </citation>
    <scope>NUCLEOTIDE SEQUENCE</scope>
</reference>
<proteinExistence type="predicted"/>
<gene>
    <name evidence="2" type="ORF">METZ01_LOCUS168742</name>
</gene>
<dbReference type="EMBL" id="UINC01030844">
    <property type="protein sequence ID" value="SVB15888.1"/>
    <property type="molecule type" value="Genomic_DNA"/>
</dbReference>
<dbReference type="CDD" id="cd00683">
    <property type="entry name" value="Trans_IPPS_HH"/>
    <property type="match status" value="1"/>
</dbReference>
<dbReference type="InterPro" id="IPR008949">
    <property type="entry name" value="Isoprenoid_synthase_dom_sf"/>
</dbReference>
<dbReference type="AlphaFoldDB" id="A0A382BPX5"/>
<feature type="non-terminal residue" evidence="2">
    <location>
        <position position="1"/>
    </location>
</feature>